<evidence type="ECO:0000313" key="1">
    <source>
        <dbReference type="EMBL" id="CRZ06241.1"/>
    </source>
</evidence>
<dbReference type="EMBL" id="HACM01005799">
    <property type="protein sequence ID" value="CRZ06241.1"/>
    <property type="molecule type" value="Transcribed_RNA"/>
</dbReference>
<dbReference type="AlphaFoldDB" id="A0A0H5QXA0"/>
<name>A0A0H5QXA0_9EUKA</name>
<sequence>MHSSLASVSNAVINAADDARSPFDWFAKITGEISIEFKSAGESGLARHAVTAPGFVRTSKTCPARLSRTTCPGVVIVQMRQQLQSAVQPLPLPVQTPHSTVVGVGSRYRLQRHRRLRLRRLPFHENVPNAAKLDSSRIQQNNEFFSQKIYVICQQTSMFLVFLIKKSRKQATSNSQ</sequence>
<proteinExistence type="predicted"/>
<organism evidence="1">
    <name type="scientific">Spongospora subterranea</name>
    <dbReference type="NCBI Taxonomy" id="70186"/>
    <lineage>
        <taxon>Eukaryota</taxon>
        <taxon>Sar</taxon>
        <taxon>Rhizaria</taxon>
        <taxon>Endomyxa</taxon>
        <taxon>Phytomyxea</taxon>
        <taxon>Plasmodiophorida</taxon>
        <taxon>Plasmodiophoridae</taxon>
        <taxon>Spongospora</taxon>
    </lineage>
</organism>
<accession>A0A0H5QXA0</accession>
<protein>
    <submittedName>
        <fullName evidence="1">Uncharacterized protein</fullName>
    </submittedName>
</protein>
<reference evidence="1" key="1">
    <citation type="submission" date="2015-04" db="EMBL/GenBank/DDBJ databases">
        <title>The genome sequence of the plant pathogenic Rhizarian Plasmodiophora brassicae reveals insights in its biotrophic life cycle and the origin of chitin synthesis.</title>
        <authorList>
            <person name="Schwelm A."/>
            <person name="Fogelqvist J."/>
            <person name="Knaust A."/>
            <person name="Julke S."/>
            <person name="Lilja T."/>
            <person name="Dhandapani V."/>
            <person name="Bonilla-Rosso G."/>
            <person name="Karlsson M."/>
            <person name="Shevchenko A."/>
            <person name="Choi S.R."/>
            <person name="Kim H.G."/>
            <person name="Park J.Y."/>
            <person name="Lim Y.P."/>
            <person name="Ludwig-Muller J."/>
            <person name="Dixelius C."/>
        </authorList>
    </citation>
    <scope>NUCLEOTIDE SEQUENCE</scope>
    <source>
        <tissue evidence="1">Potato root galls</tissue>
    </source>
</reference>